<keyword evidence="7" id="KW-1185">Reference proteome</keyword>
<keyword evidence="1" id="KW-0001">2Fe-2S</keyword>
<organism evidence="6 7">
    <name type="scientific">Parvularcula lutaonensis</name>
    <dbReference type="NCBI Taxonomy" id="491923"/>
    <lineage>
        <taxon>Bacteria</taxon>
        <taxon>Pseudomonadati</taxon>
        <taxon>Pseudomonadota</taxon>
        <taxon>Alphaproteobacteria</taxon>
        <taxon>Parvularculales</taxon>
        <taxon>Parvularculaceae</taxon>
        <taxon>Parvularcula</taxon>
    </lineage>
</organism>
<dbReference type="PROSITE" id="PS51296">
    <property type="entry name" value="RIESKE"/>
    <property type="match status" value="1"/>
</dbReference>
<dbReference type="EMBL" id="JBHRVA010000002">
    <property type="protein sequence ID" value="MFC3301710.1"/>
    <property type="molecule type" value="Genomic_DNA"/>
</dbReference>
<dbReference type="Pfam" id="PF00355">
    <property type="entry name" value="Rieske"/>
    <property type="match status" value="1"/>
</dbReference>
<evidence type="ECO:0000313" key="6">
    <source>
        <dbReference type="EMBL" id="MFC3301710.1"/>
    </source>
</evidence>
<dbReference type="Proteomes" id="UP001595607">
    <property type="component" value="Unassembled WGS sequence"/>
</dbReference>
<evidence type="ECO:0000259" key="5">
    <source>
        <dbReference type="PROSITE" id="PS51296"/>
    </source>
</evidence>
<evidence type="ECO:0000256" key="3">
    <source>
        <dbReference type="ARBA" id="ARBA00023004"/>
    </source>
</evidence>
<dbReference type="InterPro" id="IPR017941">
    <property type="entry name" value="Rieske_2Fe-2S"/>
</dbReference>
<protein>
    <submittedName>
        <fullName evidence="6">Rieske 2Fe-2S domain-containing protein</fullName>
    </submittedName>
</protein>
<accession>A0ABV7MAC3</accession>
<evidence type="ECO:0000256" key="2">
    <source>
        <dbReference type="ARBA" id="ARBA00022723"/>
    </source>
</evidence>
<feature type="domain" description="Rieske" evidence="5">
    <location>
        <begin position="320"/>
        <end position="412"/>
    </location>
</feature>
<keyword evidence="2" id="KW-0479">Metal-binding</keyword>
<keyword evidence="4" id="KW-0411">Iron-sulfur</keyword>
<keyword evidence="3" id="KW-0408">Iron</keyword>
<dbReference type="InterPro" id="IPR036922">
    <property type="entry name" value="Rieske_2Fe-2S_sf"/>
</dbReference>
<dbReference type="CDD" id="cd03467">
    <property type="entry name" value="Rieske"/>
    <property type="match status" value="1"/>
</dbReference>
<dbReference type="SUPFAM" id="SSF50022">
    <property type="entry name" value="ISP domain"/>
    <property type="match status" value="1"/>
</dbReference>
<evidence type="ECO:0000256" key="4">
    <source>
        <dbReference type="ARBA" id="ARBA00023014"/>
    </source>
</evidence>
<name>A0ABV7MAC3_9PROT</name>
<dbReference type="Gene3D" id="2.102.10.10">
    <property type="entry name" value="Rieske [2Fe-2S] iron-sulphur domain"/>
    <property type="match status" value="1"/>
</dbReference>
<dbReference type="RefSeq" id="WP_189573236.1">
    <property type="nucleotide sequence ID" value="NZ_BMXU01000001.1"/>
</dbReference>
<reference evidence="7" key="1">
    <citation type="journal article" date="2019" name="Int. J. Syst. Evol. Microbiol.">
        <title>The Global Catalogue of Microorganisms (GCM) 10K type strain sequencing project: providing services to taxonomists for standard genome sequencing and annotation.</title>
        <authorList>
            <consortium name="The Broad Institute Genomics Platform"/>
            <consortium name="The Broad Institute Genome Sequencing Center for Infectious Disease"/>
            <person name="Wu L."/>
            <person name="Ma J."/>
        </authorList>
    </citation>
    <scope>NUCLEOTIDE SEQUENCE [LARGE SCALE GENOMIC DNA]</scope>
    <source>
        <strain evidence="7">KCTC 22245</strain>
    </source>
</reference>
<sequence>MIRDIAIDNDNPSVPRGTADGALQGTVYVLRNGLGAFGLLDPLIEASLRGIRKSAGDEVADNCVREGFEQIHKWVSPGHIPEVAEAVYREIQPLAPSILTSYIRQAFPDKEHLYYEEVPNVRFHIPYDLAKAHQDEYKSFSKNRGEGKITAHGPHRDSWLDCPSNGVNLWFAIGPVKKGNGLTIYTGDYGGDFRYKNSGDIAEGESLHEPSTFDLAPGDGILFHTDHVHGSELNRTDETRFVISFRLSFDKPHFPNRHFHRYVRADLVNSPLKAFAAAPAMMQPSYPRSLVTRIREKLTGLPADAPAREPEVIGREQDGKLVVPLSDVPVGAVRGISPALCVARVSETDVVAVSRRCPHAGGDLANGWAKDGQVVCPWHNLPFDAKTGRSPCQTLPALIRVHAEIVGEQIVVNPTQRLKDTVQELEGA</sequence>
<dbReference type="InterPro" id="IPR008775">
    <property type="entry name" value="Phytyl_CoA_dOase-like"/>
</dbReference>
<dbReference type="Gene3D" id="2.60.120.620">
    <property type="entry name" value="q2cbj1_9rhob like domain"/>
    <property type="match status" value="1"/>
</dbReference>
<evidence type="ECO:0000313" key="7">
    <source>
        <dbReference type="Proteomes" id="UP001595607"/>
    </source>
</evidence>
<gene>
    <name evidence="6" type="ORF">ACFONP_03055</name>
</gene>
<evidence type="ECO:0000256" key="1">
    <source>
        <dbReference type="ARBA" id="ARBA00022714"/>
    </source>
</evidence>
<dbReference type="Pfam" id="PF05721">
    <property type="entry name" value="PhyH"/>
    <property type="match status" value="1"/>
</dbReference>
<comment type="caution">
    <text evidence="6">The sequence shown here is derived from an EMBL/GenBank/DDBJ whole genome shotgun (WGS) entry which is preliminary data.</text>
</comment>
<proteinExistence type="predicted"/>
<dbReference type="SUPFAM" id="SSF51197">
    <property type="entry name" value="Clavaminate synthase-like"/>
    <property type="match status" value="1"/>
</dbReference>